<gene>
    <name evidence="7" type="primary">pgi</name>
    <name evidence="9" type="ORF">CRV11_02185</name>
</gene>
<dbReference type="PRINTS" id="PR00662">
    <property type="entry name" value="G6PISOMERASE"/>
</dbReference>
<feature type="active site" evidence="7">
    <location>
        <position position="386"/>
    </location>
</feature>
<dbReference type="PANTHER" id="PTHR11469">
    <property type="entry name" value="GLUCOSE-6-PHOSPHATE ISOMERASE"/>
    <property type="match status" value="1"/>
</dbReference>
<dbReference type="FunFam" id="1.10.1390.10:FF:000001">
    <property type="entry name" value="Glucose-6-phosphate isomerase"/>
    <property type="match status" value="1"/>
</dbReference>
<dbReference type="Gene3D" id="1.10.1390.10">
    <property type="match status" value="1"/>
</dbReference>
<keyword evidence="3 7" id="KW-0312">Gluconeogenesis</keyword>
<dbReference type="EC" id="5.3.1.9" evidence="7"/>
<keyword evidence="5 7" id="KW-0413">Isomerase</keyword>
<evidence type="ECO:0000256" key="2">
    <source>
        <dbReference type="ARBA" id="ARBA00006604"/>
    </source>
</evidence>
<comment type="subcellular location">
    <subcellularLocation>
        <location evidence="7">Cytoplasm</location>
    </subcellularLocation>
</comment>
<dbReference type="HAMAP" id="MF_00473">
    <property type="entry name" value="G6P_isomerase"/>
    <property type="match status" value="1"/>
</dbReference>
<comment type="pathway">
    <text evidence="1 7 8">Carbohydrate degradation; glycolysis; D-glyceraldehyde 3-phosphate and glycerone phosphate from D-glucose: step 2/4.</text>
</comment>
<dbReference type="AlphaFoldDB" id="A0A2P5SYA3"/>
<comment type="pathway">
    <text evidence="7">Carbohydrate biosynthesis; gluconeogenesis.</text>
</comment>
<evidence type="ECO:0000256" key="6">
    <source>
        <dbReference type="ARBA" id="ARBA00029321"/>
    </source>
</evidence>
<comment type="caution">
    <text evidence="9">The sequence shown here is derived from an EMBL/GenBank/DDBJ whole genome shotgun (WGS) entry which is preliminary data.</text>
</comment>
<dbReference type="UniPathway" id="UPA00138"/>
<evidence type="ECO:0000313" key="10">
    <source>
        <dbReference type="Proteomes" id="UP000296034"/>
    </source>
</evidence>
<feature type="active site" evidence="7">
    <location>
        <position position="512"/>
    </location>
</feature>
<dbReference type="OrthoDB" id="140919at2"/>
<dbReference type="Gene3D" id="3.40.50.10490">
    <property type="entry name" value="Glucose-6-phosphate isomerase like protein, domain 1"/>
    <property type="match status" value="2"/>
</dbReference>
<dbReference type="InterPro" id="IPR001672">
    <property type="entry name" value="G6P_Isomerase"/>
</dbReference>
<evidence type="ECO:0000313" key="9">
    <source>
        <dbReference type="EMBL" id="PPI87314.1"/>
    </source>
</evidence>
<sequence>MENINPINTVAWKKLTKHFKQMKLAHISNLFAEDPNRFDKFSIIFNDQILVDFSKNIVTQETMHKLQELAIETNLKKNIDLMFSGKKINFTENRAVLHTALRNCSNKPILLDRQDIMPKINSVLNKMKQFSEKIINGSWVGYTGKPIKDIVNIGIGGSHLGPLMVTEALRPYKNHLNIHFVSNIDSSNITETLKNLNSETTLFLIASKTFNTDETLTNAYSARNWFLKQTNNKNNIAKHFVALSDNIQEVQKFGINISNMFEFWEWVGGRYSLWSAIGLSIILSIGYDNFKQLLNGAHEMDKHFSETPLEENIPVILALIGIWYNNFFGAETEAIFPYDQNLHCFDTYLRQVSMESNGKQIDRNGNRVKYQTGPIVWGETGTNGQHSFYQLLHQGTKLIPCDFIAPIIHHNPLDDHHLRLISHFFAQPKALAFGKSNNSIKQEFFKCTKRIKKNTLPFKVFEGNRPSNSILIRKITPFNLGSLIALYEHKIFTQGSILNIFSFDQWGVELGKKLAANILTELKTKDKTTKYDNSTNSLINYYKKWK</sequence>
<evidence type="ECO:0000256" key="7">
    <source>
        <dbReference type="HAMAP-Rule" id="MF_00473"/>
    </source>
</evidence>
<dbReference type="CDD" id="cd05015">
    <property type="entry name" value="SIS_PGI_1"/>
    <property type="match status" value="1"/>
</dbReference>
<dbReference type="PROSITE" id="PS00765">
    <property type="entry name" value="P_GLUCOSE_ISOMERASE_1"/>
    <property type="match status" value="1"/>
</dbReference>
<dbReference type="GO" id="GO:0097367">
    <property type="term" value="F:carbohydrate derivative binding"/>
    <property type="evidence" value="ECO:0007669"/>
    <property type="project" value="InterPro"/>
</dbReference>
<dbReference type="InterPro" id="IPR046348">
    <property type="entry name" value="SIS_dom_sf"/>
</dbReference>
<evidence type="ECO:0000256" key="8">
    <source>
        <dbReference type="RuleBase" id="RU000612"/>
    </source>
</evidence>
<dbReference type="GO" id="GO:0004347">
    <property type="term" value="F:glucose-6-phosphate isomerase activity"/>
    <property type="evidence" value="ECO:0007669"/>
    <property type="project" value="UniProtKB-UniRule"/>
</dbReference>
<evidence type="ECO:0000256" key="5">
    <source>
        <dbReference type="ARBA" id="ARBA00023235"/>
    </source>
</evidence>
<comment type="catalytic activity">
    <reaction evidence="6 7 8">
        <text>alpha-D-glucose 6-phosphate = beta-D-fructose 6-phosphate</text>
        <dbReference type="Rhea" id="RHEA:11816"/>
        <dbReference type="ChEBI" id="CHEBI:57634"/>
        <dbReference type="ChEBI" id="CHEBI:58225"/>
        <dbReference type="EC" id="5.3.1.9"/>
    </reaction>
</comment>
<dbReference type="InterPro" id="IPR023096">
    <property type="entry name" value="G6P_Isomerase_C"/>
</dbReference>
<keyword evidence="4 7" id="KW-0324">Glycolysis</keyword>
<dbReference type="InterPro" id="IPR018189">
    <property type="entry name" value="Phosphoglucose_isomerase_CS"/>
</dbReference>
<name>A0A2P5SYA3_9GAMM</name>
<evidence type="ECO:0000256" key="3">
    <source>
        <dbReference type="ARBA" id="ARBA00022432"/>
    </source>
</evidence>
<dbReference type="GO" id="GO:0048029">
    <property type="term" value="F:monosaccharide binding"/>
    <property type="evidence" value="ECO:0007669"/>
    <property type="project" value="TreeGrafter"/>
</dbReference>
<dbReference type="InterPro" id="IPR035476">
    <property type="entry name" value="SIS_PGI_1"/>
</dbReference>
<dbReference type="EMBL" id="PDKS01000002">
    <property type="protein sequence ID" value="PPI87314.1"/>
    <property type="molecule type" value="Genomic_DNA"/>
</dbReference>
<proteinExistence type="inferred from homology"/>
<dbReference type="SUPFAM" id="SSF53697">
    <property type="entry name" value="SIS domain"/>
    <property type="match status" value="1"/>
</dbReference>
<keyword evidence="7" id="KW-0963">Cytoplasm</keyword>
<dbReference type="Pfam" id="PF00342">
    <property type="entry name" value="PGI"/>
    <property type="match status" value="1"/>
</dbReference>
<evidence type="ECO:0000256" key="4">
    <source>
        <dbReference type="ARBA" id="ARBA00023152"/>
    </source>
</evidence>
<dbReference type="GO" id="GO:0051156">
    <property type="term" value="P:glucose 6-phosphate metabolic process"/>
    <property type="evidence" value="ECO:0007669"/>
    <property type="project" value="TreeGrafter"/>
</dbReference>
<dbReference type="NCBIfam" id="NF001211">
    <property type="entry name" value="PRK00179.1"/>
    <property type="match status" value="1"/>
</dbReference>
<feature type="active site" description="Proton donor" evidence="7">
    <location>
        <position position="355"/>
    </location>
</feature>
<comment type="similarity">
    <text evidence="2 7 8">Belongs to the GPI family.</text>
</comment>
<dbReference type="PROSITE" id="PS51463">
    <property type="entry name" value="P_GLUCOSE_ISOMERASE_3"/>
    <property type="match status" value="1"/>
</dbReference>
<dbReference type="GO" id="GO:0005829">
    <property type="term" value="C:cytosol"/>
    <property type="evidence" value="ECO:0007669"/>
    <property type="project" value="TreeGrafter"/>
</dbReference>
<dbReference type="FunFam" id="3.40.50.10490:FF:000004">
    <property type="entry name" value="Glucose-6-phosphate isomerase"/>
    <property type="match status" value="1"/>
</dbReference>
<dbReference type="GO" id="GO:0006094">
    <property type="term" value="P:gluconeogenesis"/>
    <property type="evidence" value="ECO:0007669"/>
    <property type="project" value="UniProtKB-UniRule"/>
</dbReference>
<protein>
    <recommendedName>
        <fullName evidence="7">Glucose-6-phosphate isomerase</fullName>
        <shortName evidence="7">GPI</shortName>
        <ecNumber evidence="7">5.3.1.9</ecNumber>
    </recommendedName>
    <alternativeName>
        <fullName evidence="7">Phosphoglucose isomerase</fullName>
        <shortName evidence="7">PGI</shortName>
    </alternativeName>
    <alternativeName>
        <fullName evidence="7">Phosphohexose isomerase</fullName>
        <shortName evidence="7">PHI</shortName>
    </alternativeName>
</protein>
<dbReference type="Proteomes" id="UP000296034">
    <property type="component" value="Unassembled WGS sequence"/>
</dbReference>
<comment type="function">
    <text evidence="7">Catalyzes the reversible isomerization of glucose-6-phosphate to fructose-6-phosphate.</text>
</comment>
<evidence type="ECO:0000256" key="1">
    <source>
        <dbReference type="ARBA" id="ARBA00004926"/>
    </source>
</evidence>
<dbReference type="UniPathway" id="UPA00109">
    <property type="reaction ID" value="UER00181"/>
</dbReference>
<dbReference type="CDD" id="cd05016">
    <property type="entry name" value="SIS_PGI_2"/>
    <property type="match status" value="1"/>
</dbReference>
<dbReference type="PANTHER" id="PTHR11469:SF1">
    <property type="entry name" value="GLUCOSE-6-PHOSPHATE ISOMERASE"/>
    <property type="match status" value="1"/>
</dbReference>
<dbReference type="GO" id="GO:0006096">
    <property type="term" value="P:glycolytic process"/>
    <property type="evidence" value="ECO:0007669"/>
    <property type="project" value="UniProtKB-UniRule"/>
</dbReference>
<accession>A0A2P5SYA3</accession>
<dbReference type="RefSeq" id="WP_136131719.1">
    <property type="nucleotide sequence ID" value="NZ_PDKS01000002.1"/>
</dbReference>
<dbReference type="InterPro" id="IPR035482">
    <property type="entry name" value="SIS_PGI_2"/>
</dbReference>
<reference evidence="9 10" key="1">
    <citation type="journal article" date="2018" name="Genome Biol. Evol.">
        <title>Cladogenesis and Genomic Streamlining in Extracellular Endosymbionts of Tropical Stink Bugs.</title>
        <authorList>
            <person name="Otero-Bravo A."/>
            <person name="Goffredi S."/>
            <person name="Sabree Z.L."/>
        </authorList>
    </citation>
    <scope>NUCLEOTIDE SEQUENCE [LARGE SCALE GENOMIC DNA]</scope>
    <source>
        <strain evidence="9 10">SoET</strain>
    </source>
</reference>
<dbReference type="PROSITE" id="PS00174">
    <property type="entry name" value="P_GLUCOSE_ISOMERASE_2"/>
    <property type="match status" value="1"/>
</dbReference>
<organism evidence="9 10">
    <name type="scientific">Candidatus Pantoea edessiphila</name>
    <dbReference type="NCBI Taxonomy" id="2044610"/>
    <lineage>
        <taxon>Bacteria</taxon>
        <taxon>Pseudomonadati</taxon>
        <taxon>Pseudomonadota</taxon>
        <taxon>Gammaproteobacteria</taxon>
        <taxon>Enterobacterales</taxon>
        <taxon>Erwiniaceae</taxon>
        <taxon>Pantoea</taxon>
    </lineage>
</organism>